<evidence type="ECO:0000256" key="6">
    <source>
        <dbReference type="ARBA" id="ARBA00023016"/>
    </source>
</evidence>
<dbReference type="Gene3D" id="3.40.50.1000">
    <property type="entry name" value="HAD superfamily/HAD-like"/>
    <property type="match status" value="2"/>
</dbReference>
<keyword evidence="6" id="KW-0346">Stress response</keyword>
<evidence type="ECO:0000256" key="7">
    <source>
        <dbReference type="ARBA" id="ARBA00025274"/>
    </source>
</evidence>
<dbReference type="Pfam" id="PF02358">
    <property type="entry name" value="Trehalose_PPase"/>
    <property type="match status" value="1"/>
</dbReference>
<sequence length="325" mass="37353">MEFNPKERFDDNGDTINGSYDVWLKNHPSALSSFDEIKRVAREKQMVVFLDYDGTLSPIVNDPDRAFMSNAMRSAVRKVGKHFPTAIISGRSRDKVFQFVRLNNIYYAGSHGMDISTPSVSFYYGNYKHQTRTIDEKGNDMVNFCPAQEFLPRIQTIKVMLQEITRGIKGAMVEDNKFCLSVHFRCVNEDNVVVLKEKVESAMKSYKDFRISEGKEVMEIRPNINWDKGLALQYLVDTLGFENSTEVLPIYIGDDKTDEDAFKMIKNIGRGFPIVVSSTPKETEALYSLRDPIEVMSFLISIAKWKKDCGYKKTSLFGMFRRLIR</sequence>
<accession>A0A8J4R586</accession>
<keyword evidence="5 8" id="KW-0378">Hydrolase</keyword>
<comment type="caution">
    <text evidence="9">The sequence shown here is derived from an EMBL/GenBank/DDBJ whole genome shotgun (WGS) entry which is preliminary data.</text>
</comment>
<evidence type="ECO:0000256" key="8">
    <source>
        <dbReference type="RuleBase" id="RU361117"/>
    </source>
</evidence>
<dbReference type="PANTHER" id="PTHR43768:SF28">
    <property type="entry name" value="TREHALOSE 6-PHOSPHATE PHOSPHATASE"/>
    <property type="match status" value="1"/>
</dbReference>
<dbReference type="CDD" id="cd01627">
    <property type="entry name" value="HAD_TPP"/>
    <property type="match status" value="1"/>
</dbReference>
<proteinExistence type="inferred from homology"/>
<dbReference type="AlphaFoldDB" id="A0A8J4R586"/>
<keyword evidence="10" id="KW-1185">Reference proteome</keyword>
<dbReference type="EMBL" id="JRKL02001079">
    <property type="protein sequence ID" value="KAF3966186.1"/>
    <property type="molecule type" value="Genomic_DNA"/>
</dbReference>
<evidence type="ECO:0000313" key="10">
    <source>
        <dbReference type="Proteomes" id="UP000737018"/>
    </source>
</evidence>
<dbReference type="OrthoDB" id="411251at2759"/>
<dbReference type="FunFam" id="3.40.50.1000:FF:000073">
    <property type="entry name" value="Trehalose 6-phosphate phosphatase"/>
    <property type="match status" value="1"/>
</dbReference>
<dbReference type="GO" id="GO:0004805">
    <property type="term" value="F:trehalose-phosphatase activity"/>
    <property type="evidence" value="ECO:0007669"/>
    <property type="project" value="UniProtKB-EC"/>
</dbReference>
<dbReference type="InterPro" id="IPR003337">
    <property type="entry name" value="Trehalose_PPase"/>
</dbReference>
<evidence type="ECO:0000256" key="2">
    <source>
        <dbReference type="ARBA" id="ARBA00001968"/>
    </source>
</evidence>
<dbReference type="NCBIfam" id="TIGR01484">
    <property type="entry name" value="HAD-SF-IIB"/>
    <property type="match status" value="1"/>
</dbReference>
<comment type="catalytic activity">
    <reaction evidence="1 8">
        <text>alpha,alpha-trehalose 6-phosphate + H2O = alpha,alpha-trehalose + phosphate</text>
        <dbReference type="Rhea" id="RHEA:23420"/>
        <dbReference type="ChEBI" id="CHEBI:15377"/>
        <dbReference type="ChEBI" id="CHEBI:16551"/>
        <dbReference type="ChEBI" id="CHEBI:43474"/>
        <dbReference type="ChEBI" id="CHEBI:58429"/>
        <dbReference type="EC" id="3.1.3.12"/>
    </reaction>
</comment>
<comment type="pathway">
    <text evidence="3 8">Glycan biosynthesis; trehalose biosynthesis.</text>
</comment>
<dbReference type="UniPathway" id="UPA00299"/>
<comment type="cofactor">
    <cofactor evidence="2 8">
        <name>a divalent metal cation</name>
        <dbReference type="ChEBI" id="CHEBI:60240"/>
    </cofactor>
</comment>
<name>A0A8J4R586_9ROSI</name>
<dbReference type="PANTHER" id="PTHR43768">
    <property type="entry name" value="TREHALOSE 6-PHOSPHATE PHOSPHATASE"/>
    <property type="match status" value="1"/>
</dbReference>
<evidence type="ECO:0000256" key="3">
    <source>
        <dbReference type="ARBA" id="ARBA00005199"/>
    </source>
</evidence>
<protein>
    <recommendedName>
        <fullName evidence="8">Trehalose 6-phosphate phosphatase</fullName>
        <ecNumber evidence="8">3.1.3.12</ecNumber>
    </recommendedName>
</protein>
<dbReference type="GO" id="GO:0005992">
    <property type="term" value="P:trehalose biosynthetic process"/>
    <property type="evidence" value="ECO:0007669"/>
    <property type="project" value="UniProtKB-UniPathway"/>
</dbReference>
<dbReference type="InterPro" id="IPR036412">
    <property type="entry name" value="HAD-like_sf"/>
</dbReference>
<reference evidence="9" key="1">
    <citation type="submission" date="2020-03" db="EMBL/GenBank/DDBJ databases">
        <title>Castanea mollissima Vanexum genome sequencing.</title>
        <authorList>
            <person name="Staton M."/>
        </authorList>
    </citation>
    <scope>NUCLEOTIDE SEQUENCE</scope>
    <source>
        <tissue evidence="9">Leaf</tissue>
    </source>
</reference>
<organism evidence="9 10">
    <name type="scientific">Castanea mollissima</name>
    <name type="common">Chinese chestnut</name>
    <dbReference type="NCBI Taxonomy" id="60419"/>
    <lineage>
        <taxon>Eukaryota</taxon>
        <taxon>Viridiplantae</taxon>
        <taxon>Streptophyta</taxon>
        <taxon>Embryophyta</taxon>
        <taxon>Tracheophyta</taxon>
        <taxon>Spermatophyta</taxon>
        <taxon>Magnoliopsida</taxon>
        <taxon>eudicotyledons</taxon>
        <taxon>Gunneridae</taxon>
        <taxon>Pentapetalae</taxon>
        <taxon>rosids</taxon>
        <taxon>fabids</taxon>
        <taxon>Fagales</taxon>
        <taxon>Fagaceae</taxon>
        <taxon>Castanea</taxon>
    </lineage>
</organism>
<comment type="similarity">
    <text evidence="4 8">Belongs to the trehalose phosphatase family.</text>
</comment>
<evidence type="ECO:0000256" key="4">
    <source>
        <dbReference type="ARBA" id="ARBA00008770"/>
    </source>
</evidence>
<dbReference type="InterPro" id="IPR006379">
    <property type="entry name" value="HAD-SF_hydro_IIB"/>
</dbReference>
<evidence type="ECO:0000313" key="9">
    <source>
        <dbReference type="EMBL" id="KAF3966186.1"/>
    </source>
</evidence>
<dbReference type="InterPro" id="IPR023214">
    <property type="entry name" value="HAD_sf"/>
</dbReference>
<comment type="function">
    <text evidence="7">Removes the phosphate from trehalose 6-phosphate to produce free trehalose. Trehalose accumulation in plant may improve abiotic stress tolerance.</text>
</comment>
<dbReference type="Proteomes" id="UP000737018">
    <property type="component" value="Unassembled WGS sequence"/>
</dbReference>
<dbReference type="NCBIfam" id="TIGR00685">
    <property type="entry name" value="T6PP"/>
    <property type="match status" value="1"/>
</dbReference>
<dbReference type="SUPFAM" id="SSF56784">
    <property type="entry name" value="HAD-like"/>
    <property type="match status" value="1"/>
</dbReference>
<dbReference type="InterPro" id="IPR044651">
    <property type="entry name" value="OTSB-like"/>
</dbReference>
<evidence type="ECO:0000256" key="5">
    <source>
        <dbReference type="ARBA" id="ARBA00022801"/>
    </source>
</evidence>
<dbReference type="EC" id="3.1.3.12" evidence="8"/>
<evidence type="ECO:0000256" key="1">
    <source>
        <dbReference type="ARBA" id="ARBA00000500"/>
    </source>
</evidence>
<gene>
    <name evidence="9" type="ORF">CMV_009687</name>
</gene>